<sequence>MQRPTKQCPSTPLQNPSRTHSVSASASAFDPRSHLRQLYHRSRNGLHWVTGSNATPIARARPTASLGSCTRCSSRRSFALLVITRQDQDVRGMKSTTTLCGEDTPSR</sequence>
<proteinExistence type="predicted"/>
<organism evidence="2">
    <name type="scientific">Dichomitus squalens</name>
    <dbReference type="NCBI Taxonomy" id="114155"/>
    <lineage>
        <taxon>Eukaryota</taxon>
        <taxon>Fungi</taxon>
        <taxon>Dikarya</taxon>
        <taxon>Basidiomycota</taxon>
        <taxon>Agaricomycotina</taxon>
        <taxon>Agaricomycetes</taxon>
        <taxon>Polyporales</taxon>
        <taxon>Polyporaceae</taxon>
        <taxon>Dichomitus</taxon>
    </lineage>
</organism>
<gene>
    <name evidence="2" type="ORF">BD311DRAFT_245005</name>
</gene>
<dbReference type="AlphaFoldDB" id="A0A4Q9M3C0"/>
<feature type="region of interest" description="Disordered" evidence="1">
    <location>
        <begin position="1"/>
        <end position="31"/>
    </location>
</feature>
<name>A0A4Q9M3C0_9APHY</name>
<dbReference type="Proteomes" id="UP000292957">
    <property type="component" value="Unassembled WGS sequence"/>
</dbReference>
<evidence type="ECO:0000256" key="1">
    <source>
        <dbReference type="SAM" id="MobiDB-lite"/>
    </source>
</evidence>
<reference evidence="2" key="1">
    <citation type="submission" date="2019-01" db="EMBL/GenBank/DDBJ databases">
        <title>Draft genome sequences of three monokaryotic isolates of the white-rot basidiomycete fungus Dichomitus squalens.</title>
        <authorList>
            <consortium name="DOE Joint Genome Institute"/>
            <person name="Lopez S.C."/>
            <person name="Andreopoulos B."/>
            <person name="Pangilinan J."/>
            <person name="Lipzen A."/>
            <person name="Riley R."/>
            <person name="Ahrendt S."/>
            <person name="Ng V."/>
            <person name="Barry K."/>
            <person name="Daum C."/>
            <person name="Grigoriev I.V."/>
            <person name="Hilden K.S."/>
            <person name="Makela M.R."/>
            <person name="de Vries R.P."/>
        </authorList>
    </citation>
    <scope>NUCLEOTIDE SEQUENCE [LARGE SCALE GENOMIC DNA]</scope>
    <source>
        <strain evidence="2">OM18370.1</strain>
    </source>
</reference>
<dbReference type="EMBL" id="ML143623">
    <property type="protein sequence ID" value="TBU21330.1"/>
    <property type="molecule type" value="Genomic_DNA"/>
</dbReference>
<feature type="compositionally biased region" description="Polar residues" evidence="1">
    <location>
        <begin position="1"/>
        <end position="26"/>
    </location>
</feature>
<accession>A0A4Q9M3C0</accession>
<evidence type="ECO:0000313" key="2">
    <source>
        <dbReference type="EMBL" id="TBU21330.1"/>
    </source>
</evidence>
<protein>
    <submittedName>
        <fullName evidence="2">Uncharacterized protein</fullName>
    </submittedName>
</protein>